<evidence type="ECO:0000313" key="2">
    <source>
        <dbReference type="EMBL" id="QDM39460.1"/>
    </source>
</evidence>
<keyword evidence="1" id="KW-1133">Transmembrane helix</keyword>
<dbReference type="EMBL" id="MK716255">
    <property type="protein sequence ID" value="QDM39460.1"/>
    <property type="molecule type" value="Genomic_DNA"/>
</dbReference>
<feature type="transmembrane region" description="Helical" evidence="1">
    <location>
        <begin position="6"/>
        <end position="29"/>
    </location>
</feature>
<reference evidence="2" key="1">
    <citation type="journal article" date="2019" name="Philipp J Sci">
        <title>Complete Mitochondrial Genome and Novel Gene Organization of Ryssota otaheitana (Pulmonata: Chronidae), and its Implications on the Stylommatophora Phylogeny.</title>
        <authorList>
            <person name="Damatac A.M.II."/>
            <person name="Fontanilla I.K.C."/>
        </authorList>
    </citation>
    <scope>NUCLEOTIDE SEQUENCE</scope>
</reference>
<dbReference type="RefSeq" id="YP_009695266.1">
    <property type="nucleotide sequence ID" value="NC_044784.1"/>
</dbReference>
<sequence length="60" mass="6917">MPQLSPTSFIVMLVSFTLVLCVLLLFSYLNLNAQMSCFKSPSKLPQKLYYFCYGSLMPWL</sequence>
<keyword evidence="1" id="KW-0472">Membrane</keyword>
<protein>
    <submittedName>
        <fullName evidence="2">ATP synthase F0 subunit 8</fullName>
    </submittedName>
</protein>
<gene>
    <name evidence="2" type="primary">ATP8</name>
</gene>
<keyword evidence="1" id="KW-0812">Transmembrane</keyword>
<geneLocation type="mitochondrion" evidence="2"/>
<evidence type="ECO:0000256" key="1">
    <source>
        <dbReference type="SAM" id="Phobius"/>
    </source>
</evidence>
<proteinExistence type="predicted"/>
<dbReference type="AlphaFoldDB" id="A0A5B8G6I6"/>
<accession>A0A5B8G6I6</accession>
<dbReference type="CTD" id="4509"/>
<dbReference type="GeneID" id="41826780"/>
<organism evidence="2">
    <name type="scientific">Ryssota otaheitana</name>
    <dbReference type="NCBI Taxonomy" id="2595071"/>
    <lineage>
        <taxon>Eukaryota</taxon>
        <taxon>Metazoa</taxon>
        <taxon>Spiralia</taxon>
        <taxon>Lophotrochozoa</taxon>
        <taxon>Mollusca</taxon>
        <taxon>Gastropoda</taxon>
        <taxon>Heterobranchia</taxon>
        <taxon>Euthyneura</taxon>
        <taxon>Panpulmonata</taxon>
        <taxon>Eupulmonata</taxon>
        <taxon>Stylommatophora</taxon>
        <taxon>Helicina</taxon>
        <taxon>Trochomorphoidea</taxon>
        <taxon>Chronidae</taxon>
        <taxon>Ryssota</taxon>
    </lineage>
</organism>
<keyword evidence="2" id="KW-0496">Mitochondrion</keyword>
<name>A0A5B8G6I6_9EUPU</name>